<dbReference type="EMBL" id="QLLL01000005">
    <property type="protein sequence ID" value="RAJ04289.1"/>
    <property type="molecule type" value="Genomic_DNA"/>
</dbReference>
<accession>A0A327QI93</accession>
<dbReference type="PANTHER" id="PTHR34580:SF9">
    <property type="entry name" value="SLL5097 PROTEIN"/>
    <property type="match status" value="1"/>
</dbReference>
<feature type="domain" description="WCX" evidence="2">
    <location>
        <begin position="256"/>
        <end position="328"/>
    </location>
</feature>
<dbReference type="Pfam" id="PF25583">
    <property type="entry name" value="WCX"/>
    <property type="match status" value="1"/>
</dbReference>
<dbReference type="RefSeq" id="WP_111598584.1">
    <property type="nucleotide sequence ID" value="NZ_QLLL01000005.1"/>
</dbReference>
<dbReference type="Pfam" id="PF13280">
    <property type="entry name" value="WYL"/>
    <property type="match status" value="1"/>
</dbReference>
<comment type="caution">
    <text evidence="3">The sequence shown here is derived from an EMBL/GenBank/DDBJ whole genome shotgun (WGS) entry which is preliminary data.</text>
</comment>
<dbReference type="Proteomes" id="UP000249547">
    <property type="component" value="Unassembled WGS sequence"/>
</dbReference>
<dbReference type="GO" id="GO:0003677">
    <property type="term" value="F:DNA binding"/>
    <property type="evidence" value="ECO:0007669"/>
    <property type="project" value="UniProtKB-KW"/>
</dbReference>
<evidence type="ECO:0000313" key="3">
    <source>
        <dbReference type="EMBL" id="RAJ04289.1"/>
    </source>
</evidence>
<keyword evidence="4" id="KW-1185">Reference proteome</keyword>
<dbReference type="OrthoDB" id="43316at2"/>
<gene>
    <name evidence="3" type="ORF">LX64_03169</name>
</gene>
<feature type="domain" description="WYL" evidence="1">
    <location>
        <begin position="154"/>
        <end position="223"/>
    </location>
</feature>
<dbReference type="InterPro" id="IPR057727">
    <property type="entry name" value="WCX_dom"/>
</dbReference>
<name>A0A327QI93_9BACT</name>
<proteinExistence type="predicted"/>
<evidence type="ECO:0000259" key="2">
    <source>
        <dbReference type="Pfam" id="PF25583"/>
    </source>
</evidence>
<protein>
    <submittedName>
        <fullName evidence="3">Putative DNA-binding transcriptional regulator YafY</fullName>
    </submittedName>
</protein>
<dbReference type="AlphaFoldDB" id="A0A327QI93"/>
<dbReference type="InterPro" id="IPR051534">
    <property type="entry name" value="CBASS_pafABC_assoc_protein"/>
</dbReference>
<keyword evidence="3" id="KW-0238">DNA-binding</keyword>
<evidence type="ECO:0000313" key="4">
    <source>
        <dbReference type="Proteomes" id="UP000249547"/>
    </source>
</evidence>
<reference evidence="3 4" key="1">
    <citation type="submission" date="2018-06" db="EMBL/GenBank/DDBJ databases">
        <title>Genomic Encyclopedia of Archaeal and Bacterial Type Strains, Phase II (KMG-II): from individual species to whole genera.</title>
        <authorList>
            <person name="Goeker M."/>
        </authorList>
    </citation>
    <scope>NUCLEOTIDE SEQUENCE [LARGE SCALE GENOMIC DNA]</scope>
    <source>
        <strain evidence="3 4">DSM 23857</strain>
    </source>
</reference>
<dbReference type="InterPro" id="IPR026881">
    <property type="entry name" value="WYL_dom"/>
</dbReference>
<sequence length="344" mass="39932">MPVNKNALIRYKTIDLCLRNRQRRWTLENLIQAVSDALYEYEGIDKGISKRSIQADIQFMRSDKLGYNAPIVIVNKKYYTYEDPNYSIINIPLNPQDLNKMSEAVEVLKQFRGFSHFYDLHEIVQKLEDHVYTASHNTSPIIDFEKNDDLKGLEYLGTLYNAIIQKKVLMLTYQSFKAKAAETFAFHGWWLKEYKNRWFVVGIRKEGGMVLNLALDRLHQVTIDETLPYIPANTNAQEYYKDVVGVTVSHNVRPSTVQLFVSKTHAPYVETKPLHPSQIILEETEEGIVIQLEVQINYELEKEILGFGDGMIVIAPGMLKRKISERMKLGYLNYERELNNQTAQ</sequence>
<evidence type="ECO:0000259" key="1">
    <source>
        <dbReference type="Pfam" id="PF13280"/>
    </source>
</evidence>
<dbReference type="PANTHER" id="PTHR34580">
    <property type="match status" value="1"/>
</dbReference>
<organism evidence="3 4">
    <name type="scientific">Chitinophaga skermanii</name>
    <dbReference type="NCBI Taxonomy" id="331697"/>
    <lineage>
        <taxon>Bacteria</taxon>
        <taxon>Pseudomonadati</taxon>
        <taxon>Bacteroidota</taxon>
        <taxon>Chitinophagia</taxon>
        <taxon>Chitinophagales</taxon>
        <taxon>Chitinophagaceae</taxon>
        <taxon>Chitinophaga</taxon>
    </lineage>
</organism>